<evidence type="ECO:0000313" key="1">
    <source>
        <dbReference type="EMBL" id="MBA5776244.1"/>
    </source>
</evidence>
<comment type="caution">
    <text evidence="1">The sequence shown here is derived from an EMBL/GenBank/DDBJ whole genome shotgun (WGS) entry which is preliminary data.</text>
</comment>
<dbReference type="CDD" id="cd05483">
    <property type="entry name" value="retropepsin_like_bacteria"/>
    <property type="match status" value="1"/>
</dbReference>
<accession>A0A839AB38</accession>
<dbReference type="SUPFAM" id="SSF50630">
    <property type="entry name" value="Acid proteases"/>
    <property type="match status" value="1"/>
</dbReference>
<dbReference type="EMBL" id="JACFXV010000038">
    <property type="protein sequence ID" value="MBA5776244.1"/>
    <property type="molecule type" value="Genomic_DNA"/>
</dbReference>
<dbReference type="Pfam" id="PF13975">
    <property type="entry name" value="gag-asp_proteas"/>
    <property type="match status" value="1"/>
</dbReference>
<dbReference type="GO" id="GO:0004190">
    <property type="term" value="F:aspartic-type endopeptidase activity"/>
    <property type="evidence" value="ECO:0007669"/>
    <property type="project" value="InterPro"/>
</dbReference>
<keyword evidence="2" id="KW-1185">Reference proteome</keyword>
<dbReference type="InterPro" id="IPR001969">
    <property type="entry name" value="Aspartic_peptidase_AS"/>
</dbReference>
<dbReference type="GO" id="GO:0006508">
    <property type="term" value="P:proteolysis"/>
    <property type="evidence" value="ECO:0007669"/>
    <property type="project" value="UniProtKB-KW"/>
</dbReference>
<dbReference type="PROSITE" id="PS00141">
    <property type="entry name" value="ASP_PROTEASE"/>
    <property type="match status" value="1"/>
</dbReference>
<keyword evidence="1" id="KW-0378">Hydrolase</keyword>
<dbReference type="NCBIfam" id="TIGR02281">
    <property type="entry name" value="clan_AA_DTGA"/>
    <property type="match status" value="1"/>
</dbReference>
<name>A0A839AB38_9HYPH</name>
<organism evidence="1 2">
    <name type="scientific">Stappia albiluteola</name>
    <dbReference type="NCBI Taxonomy" id="2758565"/>
    <lineage>
        <taxon>Bacteria</taxon>
        <taxon>Pseudomonadati</taxon>
        <taxon>Pseudomonadota</taxon>
        <taxon>Alphaproteobacteria</taxon>
        <taxon>Hyphomicrobiales</taxon>
        <taxon>Stappiaceae</taxon>
        <taxon>Stappia</taxon>
    </lineage>
</organism>
<dbReference type="EC" id="3.4.23.-" evidence="1"/>
<evidence type="ECO:0000313" key="2">
    <source>
        <dbReference type="Proteomes" id="UP000541109"/>
    </source>
</evidence>
<dbReference type="InterPro" id="IPR021109">
    <property type="entry name" value="Peptidase_aspartic_dom_sf"/>
</dbReference>
<keyword evidence="1" id="KW-0645">Protease</keyword>
<dbReference type="Gene3D" id="2.40.70.10">
    <property type="entry name" value="Acid Proteases"/>
    <property type="match status" value="1"/>
</dbReference>
<gene>
    <name evidence="1" type="ORF">H2509_03800</name>
</gene>
<dbReference type="InterPro" id="IPR011969">
    <property type="entry name" value="Clan_AA_Asp_peptidase_C"/>
</dbReference>
<reference evidence="1 2" key="1">
    <citation type="submission" date="2020-07" db="EMBL/GenBank/DDBJ databases">
        <title>Stappia sp., F7233, whole genome shotgun sequencing project.</title>
        <authorList>
            <person name="Jiang S."/>
            <person name="Liu Z.W."/>
            <person name="Du Z.J."/>
        </authorList>
    </citation>
    <scope>NUCLEOTIDE SEQUENCE [LARGE SCALE GENOMIC DNA]</scope>
    <source>
        <strain evidence="1 2">F7233</strain>
    </source>
</reference>
<dbReference type="InterPro" id="IPR034122">
    <property type="entry name" value="Retropepsin-like_bacterial"/>
</dbReference>
<sequence>MFRYLSLLGVVIVTALVVPDVMERFQAEQQAAAVEAKAAASSGGRILVLQAKSDGHYYTKAWVNGRAIDALIDTGASTIALPMSVARSAGVIPRADEFTASVRTANGVARAAPVDLREFRLGTIRLTNVRALVLPEGALGITLVGMSALSKLSKVDIRNGTMKLVQ</sequence>
<dbReference type="RefSeq" id="WP_182162453.1">
    <property type="nucleotide sequence ID" value="NZ_JACFXV010000038.1"/>
</dbReference>
<dbReference type="AlphaFoldDB" id="A0A839AB38"/>
<protein>
    <submittedName>
        <fullName evidence="1">TIGR02281 family clan AA aspartic protease</fullName>
        <ecNumber evidence="1">3.4.23.-</ecNumber>
    </submittedName>
</protein>
<dbReference type="Proteomes" id="UP000541109">
    <property type="component" value="Unassembled WGS sequence"/>
</dbReference>
<proteinExistence type="predicted"/>